<feature type="compositionally biased region" description="Basic and acidic residues" evidence="1">
    <location>
        <begin position="87"/>
        <end position="100"/>
    </location>
</feature>
<sequence>MLSVKELLEQTLRGHESRIDALLREEAAVLARCELLQELILAAHPTTHHNVGAHALTTEGKSKSSAEPYSTISPRASSIITTANVKEEGIGGRKRDREGDVSNNVSVLDKRITAASPQTSPQSVLPGRSDRIQVKEHTPLRPVAVSPRSALFPVEIARGGLAAAYPPPSATKGGGSAGVIVDEDDHPSEENPLCTPSEILDECELLFGGNGTASSAQLVGGGGVVVTTAHEASKSLQGVASTRRPVLAGASSSSLAAAAVTVADGAKGALRAAALKKERHPRVLVAPPGGSKKRSVPLEAAVPHHVGGPYTLNRLHDMEDDDVEVERKDGQQQPSEEPFEPKQTPDAFWDVSM</sequence>
<dbReference type="VEuPathDB" id="TriTrypDB:BSAL_78945"/>
<organism evidence="2 3">
    <name type="scientific">Bodo saltans</name>
    <name type="common">Flagellated protozoan</name>
    <dbReference type="NCBI Taxonomy" id="75058"/>
    <lineage>
        <taxon>Eukaryota</taxon>
        <taxon>Discoba</taxon>
        <taxon>Euglenozoa</taxon>
        <taxon>Kinetoplastea</taxon>
        <taxon>Metakinetoplastina</taxon>
        <taxon>Eubodonida</taxon>
        <taxon>Bodonidae</taxon>
        <taxon>Bodo</taxon>
    </lineage>
</organism>
<evidence type="ECO:0000256" key="1">
    <source>
        <dbReference type="SAM" id="MobiDB-lite"/>
    </source>
</evidence>
<accession>A0A0S4J0V8</accession>
<reference evidence="3" key="1">
    <citation type="submission" date="2015-09" db="EMBL/GenBank/DDBJ databases">
        <authorList>
            <consortium name="Pathogen Informatics"/>
        </authorList>
    </citation>
    <scope>NUCLEOTIDE SEQUENCE [LARGE SCALE GENOMIC DNA]</scope>
    <source>
        <strain evidence="3">Lake Konstanz</strain>
    </source>
</reference>
<proteinExistence type="predicted"/>
<gene>
    <name evidence="2" type="ORF">BSAL_78945</name>
</gene>
<dbReference type="AlphaFoldDB" id="A0A0S4J0V8"/>
<dbReference type="Proteomes" id="UP000051952">
    <property type="component" value="Unassembled WGS sequence"/>
</dbReference>
<feature type="region of interest" description="Disordered" evidence="1">
    <location>
        <begin position="303"/>
        <end position="353"/>
    </location>
</feature>
<name>A0A0S4J0V8_BODSA</name>
<evidence type="ECO:0000313" key="3">
    <source>
        <dbReference type="Proteomes" id="UP000051952"/>
    </source>
</evidence>
<keyword evidence="3" id="KW-1185">Reference proteome</keyword>
<dbReference type="EMBL" id="CYKH01000790">
    <property type="protein sequence ID" value="CUG40469.1"/>
    <property type="molecule type" value="Genomic_DNA"/>
</dbReference>
<protein>
    <submittedName>
        <fullName evidence="2">Uncharacterized protein</fullName>
    </submittedName>
</protein>
<evidence type="ECO:0000313" key="2">
    <source>
        <dbReference type="EMBL" id="CUG40469.1"/>
    </source>
</evidence>
<feature type="region of interest" description="Disordered" evidence="1">
    <location>
        <begin position="87"/>
        <end position="128"/>
    </location>
</feature>